<dbReference type="Pfam" id="PF01535">
    <property type="entry name" value="PPR"/>
    <property type="match status" value="2"/>
</dbReference>
<dbReference type="Pfam" id="PF12854">
    <property type="entry name" value="PPR_1"/>
    <property type="match status" value="3"/>
</dbReference>
<feature type="repeat" description="PPR" evidence="3">
    <location>
        <begin position="451"/>
        <end position="485"/>
    </location>
</feature>
<dbReference type="PANTHER" id="PTHR46128:SF356">
    <property type="entry name" value="PENTACOTRIPEPTIDE-REPEAT REGION OF PRORP DOMAIN-CONTAINING PROTEIN"/>
    <property type="match status" value="1"/>
</dbReference>
<dbReference type="NCBIfam" id="TIGR00756">
    <property type="entry name" value="PPR"/>
    <property type="match status" value="11"/>
</dbReference>
<dbReference type="Pfam" id="PF13041">
    <property type="entry name" value="PPR_2"/>
    <property type="match status" value="4"/>
</dbReference>
<dbReference type="InterPro" id="IPR002885">
    <property type="entry name" value="PPR_rpt"/>
</dbReference>
<protein>
    <submittedName>
        <fullName evidence="4">Uncharacterized protein</fullName>
    </submittedName>
</protein>
<dbReference type="Proteomes" id="UP001443914">
    <property type="component" value="Unassembled WGS sequence"/>
</dbReference>
<gene>
    <name evidence="4" type="ORF">RND81_01G193200</name>
</gene>
<sequence length="767" mass="85835">MNITSITPKSSKKFLQSLKPLIPKFQFSSIHSTTENPSFNSHIEPQQLSNHLSFSSSSSLSVTQIIEILKSNNKESWNSNEELSQSLNCLSSDNFLQITRNLESSSIALHFVEHLKSNPRILDGESMSVMFQAVFDLASREPGKLFEVYSKAVEWNVGLGVNSVTHLIRCFSRANLIDKSMLVFSELDTQMKNVHVRNVVIDELLRNRRLDDALQVLDDMLEPNSEVLPDENTMDIVFPALFRGKVYGRWVSDDEFVEIVARFVRRGVFPNSITLTKWISGFCRSKRTNVAWNVLHTVMELGGPVEVASCNALLTGLNKAREFDKMNSLMKTMQDKGIVPNVVTLGISINHLCKAMRVDEALNLFEKLRRGEISADIKPDVVLYNTLIDGLCKLGRVEEGLSMMRRMSSESECSPSTITFNCLIDGFCKAGDIDKALELFDEMEKEDVERSIVTVNVLVSGLCRHGRAGGALKLYREMQEKGFDGNAVTYTTLISGFCGVNNVRKAMDLLGEMKGKCPTDAIVYYTLISGFSQAGLMDEVESVVTEMKNAGFRPDIGCYNVMINGFCQKNKLEKAHQLLKDMDTDGLKPDSFTYNTLISYFSKIGDLKTSHEILSQMMKDKIVPTVVTFGVLINAFCSAGQLQNAMKIFKEIKHSTRVPPNTVIYNTLIDCHCRNNMVKGALSLFGEMLGKDVKPNTNTFNALFKALRDEKQLGKALELMDKMTEQGCSPDYITLEVLTQWLPAVGETEKLRLFVEGHTVSSSSMEC</sequence>
<dbReference type="PROSITE" id="PS51375">
    <property type="entry name" value="PPR"/>
    <property type="match status" value="13"/>
</dbReference>
<reference evidence="4 5" key="1">
    <citation type="submission" date="2024-03" db="EMBL/GenBank/DDBJ databases">
        <title>WGS assembly of Saponaria officinalis var. Norfolk2.</title>
        <authorList>
            <person name="Jenkins J."/>
            <person name="Shu S."/>
            <person name="Grimwood J."/>
            <person name="Barry K."/>
            <person name="Goodstein D."/>
            <person name="Schmutz J."/>
            <person name="Leebens-Mack J."/>
            <person name="Osbourn A."/>
        </authorList>
    </citation>
    <scope>NUCLEOTIDE SEQUENCE [LARGE SCALE GENOMIC DNA]</scope>
    <source>
        <strain evidence="5">cv. Norfolk2</strain>
        <strain evidence="4">JIC</strain>
        <tissue evidence="4">Leaf</tissue>
    </source>
</reference>
<dbReference type="InterPro" id="IPR011990">
    <property type="entry name" value="TPR-like_helical_dom_sf"/>
</dbReference>
<feature type="repeat" description="PPR" evidence="3">
    <location>
        <begin position="590"/>
        <end position="624"/>
    </location>
</feature>
<dbReference type="EMBL" id="JBDFQZ010000001">
    <property type="protein sequence ID" value="KAK9757888.1"/>
    <property type="molecule type" value="Genomic_DNA"/>
</dbReference>
<feature type="repeat" description="PPR" evidence="3">
    <location>
        <begin position="555"/>
        <end position="589"/>
    </location>
</feature>
<dbReference type="PANTHER" id="PTHR46128">
    <property type="entry name" value="MITOCHONDRIAL GROUP I INTRON SPLICING FACTOR CCM1"/>
    <property type="match status" value="1"/>
</dbReference>
<evidence type="ECO:0000256" key="2">
    <source>
        <dbReference type="ARBA" id="ARBA00022737"/>
    </source>
</evidence>
<name>A0AAW1NB34_SAPOF</name>
<dbReference type="AlphaFoldDB" id="A0AAW1NB34"/>
<organism evidence="4 5">
    <name type="scientific">Saponaria officinalis</name>
    <name type="common">Common soapwort</name>
    <name type="synonym">Lychnis saponaria</name>
    <dbReference type="NCBI Taxonomy" id="3572"/>
    <lineage>
        <taxon>Eukaryota</taxon>
        <taxon>Viridiplantae</taxon>
        <taxon>Streptophyta</taxon>
        <taxon>Embryophyta</taxon>
        <taxon>Tracheophyta</taxon>
        <taxon>Spermatophyta</taxon>
        <taxon>Magnoliopsida</taxon>
        <taxon>eudicotyledons</taxon>
        <taxon>Gunneridae</taxon>
        <taxon>Pentapetalae</taxon>
        <taxon>Caryophyllales</taxon>
        <taxon>Caryophyllaceae</taxon>
        <taxon>Caryophylleae</taxon>
        <taxon>Saponaria</taxon>
    </lineage>
</organism>
<evidence type="ECO:0000313" key="5">
    <source>
        <dbReference type="Proteomes" id="UP001443914"/>
    </source>
</evidence>
<feature type="repeat" description="PPR" evidence="3">
    <location>
        <begin position="625"/>
        <end position="659"/>
    </location>
</feature>
<proteinExistence type="inferred from homology"/>
<evidence type="ECO:0000313" key="4">
    <source>
        <dbReference type="EMBL" id="KAK9757887.1"/>
    </source>
</evidence>
<feature type="repeat" description="PPR" evidence="3">
    <location>
        <begin position="380"/>
        <end position="414"/>
    </location>
</feature>
<feature type="repeat" description="PPR" evidence="3">
    <location>
        <begin position="341"/>
        <end position="375"/>
    </location>
</feature>
<feature type="repeat" description="PPR" evidence="3">
    <location>
        <begin position="696"/>
        <end position="730"/>
    </location>
</feature>
<dbReference type="InterPro" id="IPR050872">
    <property type="entry name" value="PPR_P_subfamily"/>
</dbReference>
<feature type="repeat" description="PPR" evidence="3">
    <location>
        <begin position="520"/>
        <end position="554"/>
    </location>
</feature>
<comment type="similarity">
    <text evidence="1">Belongs to the PPR family. P subfamily.</text>
</comment>
<feature type="repeat" description="PPR" evidence="3">
    <location>
        <begin position="416"/>
        <end position="450"/>
    </location>
</feature>
<keyword evidence="2" id="KW-0677">Repeat</keyword>
<dbReference type="EMBL" id="JBDFQZ010000001">
    <property type="protein sequence ID" value="KAK9757887.1"/>
    <property type="molecule type" value="Genomic_DNA"/>
</dbReference>
<feature type="repeat" description="PPR" evidence="3">
    <location>
        <begin position="661"/>
        <end position="695"/>
    </location>
</feature>
<feature type="repeat" description="PPR" evidence="3">
    <location>
        <begin position="486"/>
        <end position="516"/>
    </location>
</feature>
<evidence type="ECO:0000256" key="1">
    <source>
        <dbReference type="ARBA" id="ARBA00007626"/>
    </source>
</evidence>
<feature type="repeat" description="PPR" evidence="3">
    <location>
        <begin position="306"/>
        <end position="340"/>
    </location>
</feature>
<accession>A0AAW1NB34</accession>
<comment type="caution">
    <text evidence="4">The sequence shown here is derived from an EMBL/GenBank/DDBJ whole genome shotgun (WGS) entry which is preliminary data.</text>
</comment>
<feature type="repeat" description="PPR" evidence="3">
    <location>
        <begin position="193"/>
        <end position="227"/>
    </location>
</feature>
<evidence type="ECO:0000256" key="3">
    <source>
        <dbReference type="PROSITE-ProRule" id="PRU00708"/>
    </source>
</evidence>
<dbReference type="Gene3D" id="1.25.40.10">
    <property type="entry name" value="Tetratricopeptide repeat domain"/>
    <property type="match status" value="6"/>
</dbReference>
<keyword evidence="5" id="KW-1185">Reference proteome</keyword>